<dbReference type="EMBL" id="JADYXP020000011">
    <property type="protein sequence ID" value="KAL0114010.1"/>
    <property type="molecule type" value="Genomic_DNA"/>
</dbReference>
<dbReference type="Proteomes" id="UP001430953">
    <property type="component" value="Unassembled WGS sequence"/>
</dbReference>
<dbReference type="AlphaFoldDB" id="A0AAW2FG10"/>
<evidence type="ECO:0000313" key="3">
    <source>
        <dbReference type="Proteomes" id="UP001430953"/>
    </source>
</evidence>
<comment type="caution">
    <text evidence="2">The sequence shown here is derived from an EMBL/GenBank/DDBJ whole genome shotgun (WGS) entry which is preliminary data.</text>
</comment>
<protein>
    <submittedName>
        <fullName evidence="2">Uncharacterized protein</fullName>
    </submittedName>
</protein>
<keyword evidence="3" id="KW-1185">Reference proteome</keyword>
<name>A0AAW2FG10_9HYME</name>
<organism evidence="2 3">
    <name type="scientific">Cardiocondyla obscurior</name>
    <dbReference type="NCBI Taxonomy" id="286306"/>
    <lineage>
        <taxon>Eukaryota</taxon>
        <taxon>Metazoa</taxon>
        <taxon>Ecdysozoa</taxon>
        <taxon>Arthropoda</taxon>
        <taxon>Hexapoda</taxon>
        <taxon>Insecta</taxon>
        <taxon>Pterygota</taxon>
        <taxon>Neoptera</taxon>
        <taxon>Endopterygota</taxon>
        <taxon>Hymenoptera</taxon>
        <taxon>Apocrita</taxon>
        <taxon>Aculeata</taxon>
        <taxon>Formicoidea</taxon>
        <taxon>Formicidae</taxon>
        <taxon>Myrmicinae</taxon>
        <taxon>Cardiocondyla</taxon>
    </lineage>
</organism>
<keyword evidence="1" id="KW-0732">Signal</keyword>
<sequence length="604" mass="68553">MWLYYGILIHLFGFLLANSGKAFDNAGKYPSSLENKLMVKLKTATRLKHNLGKVLHKLPIQSYEMQQSIKIIEDYLKTGGSLLDCLDILPSLEYAPIGEQINSILKSMEEHLPDYLLPAISFLRRSLSEGFLDVDEIYKPILGSPKVDPLEKISLKELKRATSPLTYQASVKDMKGPWPKIIGETAALIHDKILLPRSDLIAYMLTNLRIPDATTEARESIVLLVEHLKSHSKHELTGFKTSSDPYKLVVNTLSSLTLQNNTLIAFNVLLPFLRRPSQCRGSAEFGNLFFENNAPNYTSLICRDRITFSSKDGIALLSMIQQNTNVSDIIEQFFPFEYASWKDLLLAYVGQLRRQQTHQGEISKILDSVYGELILRTNRKRWKFLRNSIMTAPVLSAMARRETSVKIQRLFMDVALDRTVKPEIWLEALAFASSENVSGPISATIKTLKALLASNFIPSNSVLIMNIVELITIFDNRFNEEQKKCLSQLETYSAHSTQVEINREMTINNVDVKDLFQALMNLDTYTNEYRSLENFLSQSNLEMKIGQIDLNAHPTRGRLLAHLLQVIERTDSIDNNLRRLAKQFIDNVSYEGYGAGTLSYKISS</sequence>
<gene>
    <name evidence="2" type="ORF">PUN28_011374</name>
</gene>
<feature type="signal peptide" evidence="1">
    <location>
        <begin position="1"/>
        <end position="22"/>
    </location>
</feature>
<accession>A0AAW2FG10</accession>
<evidence type="ECO:0000256" key="1">
    <source>
        <dbReference type="SAM" id="SignalP"/>
    </source>
</evidence>
<evidence type="ECO:0000313" key="2">
    <source>
        <dbReference type="EMBL" id="KAL0114010.1"/>
    </source>
</evidence>
<feature type="chain" id="PRO_5043408000" evidence="1">
    <location>
        <begin position="23"/>
        <end position="604"/>
    </location>
</feature>
<reference evidence="2 3" key="1">
    <citation type="submission" date="2023-03" db="EMBL/GenBank/DDBJ databases">
        <title>High recombination rates correlate with genetic variation in Cardiocondyla obscurior ants.</title>
        <authorList>
            <person name="Errbii M."/>
        </authorList>
    </citation>
    <scope>NUCLEOTIDE SEQUENCE [LARGE SCALE GENOMIC DNA]</scope>
    <source>
        <strain evidence="2">Alpha-2009</strain>
        <tissue evidence="2">Whole body</tissue>
    </source>
</reference>
<proteinExistence type="predicted"/>